<evidence type="ECO:0000259" key="3">
    <source>
        <dbReference type="PROSITE" id="PS50888"/>
    </source>
</evidence>
<keyword evidence="1" id="KW-0175">Coiled coil</keyword>
<keyword evidence="5" id="KW-1185">Reference proteome</keyword>
<dbReference type="SUPFAM" id="SSF47459">
    <property type="entry name" value="HLH, helix-loop-helix DNA-binding domain"/>
    <property type="match status" value="1"/>
</dbReference>
<dbReference type="PROSITE" id="PS50888">
    <property type="entry name" value="BHLH"/>
    <property type="match status" value="1"/>
</dbReference>
<dbReference type="Pfam" id="PF00010">
    <property type="entry name" value="HLH"/>
    <property type="match status" value="1"/>
</dbReference>
<evidence type="ECO:0000256" key="2">
    <source>
        <dbReference type="SAM" id="MobiDB-lite"/>
    </source>
</evidence>
<dbReference type="EMBL" id="JH921441">
    <property type="protein sequence ID" value="EKD15477.1"/>
    <property type="molecule type" value="Genomic_DNA"/>
</dbReference>
<feature type="compositionally biased region" description="Polar residues" evidence="2">
    <location>
        <begin position="388"/>
        <end position="403"/>
    </location>
</feature>
<gene>
    <name evidence="4" type="ORF">MBM_06105</name>
</gene>
<feature type="region of interest" description="Disordered" evidence="2">
    <location>
        <begin position="596"/>
        <end position="631"/>
    </location>
</feature>
<evidence type="ECO:0000313" key="4">
    <source>
        <dbReference type="EMBL" id="EKD15477.1"/>
    </source>
</evidence>
<dbReference type="GO" id="GO:0046983">
    <property type="term" value="F:protein dimerization activity"/>
    <property type="evidence" value="ECO:0007669"/>
    <property type="project" value="InterPro"/>
</dbReference>
<evidence type="ECO:0000256" key="1">
    <source>
        <dbReference type="SAM" id="Coils"/>
    </source>
</evidence>
<sequence>MDSSAVWEAHDLTLSVGPDEFQQFLDMGMSNLGDALQFDYQDFNQQDSQDMPLVNQGRGDALDTFMGNGYGMSQDTTNQERIPMAIVSSHSSFHEPPLAQTHGVNARLSELDAQIQFLQHQKHEQQQRHLQEQQRNYYAQSRMVPPTPNSVEMHGGSAHYYTQPDQQQSIFERYQMHVKEHEIAFTPLVSPAVTPLEAHFNIPEYTAPGAYFSPLSSPALHAQTEYPSVYDQRHSGATNSPIDTNPDAHPTHGGSAMLSRMTTRKALQYTQKPRSARAIRQSPIVKPQRKGRKSSTTKIPLQALGDILEPVHSHLSRSKECNSLPSLTSTEESENGSISPEHLSDMAPPPLPAPGSTRASPYIQAQKGNKRAQQLVLKSPATPASLMRLTQSPPVGQPGSTKNMDLDDPGIDGFALPEAADSRPALPRLDTQCDGQMTPALSSSGAKTPGLYSLPSPAITRPETAASSQSPQIDAINGTSGTSENTRKTPQLATRASKKRTGNSALVSPAILPRISPNIKPLLPGGTNGSGDTASLLLAASKSNYQNILEGTYLPGVSYPTDLSTNLTSKRTSHKIAEQGRRNRINNALQEIATLLPRNSKDNGGEKSGSGEAGDGNEAINGKSAAQSANSKASTVEQAIDFIKFLTVENATFKQRAEEAEKELELLKERAAALLA</sequence>
<dbReference type="Gene3D" id="4.10.280.10">
    <property type="entry name" value="Helix-loop-helix DNA-binding domain"/>
    <property type="match status" value="1"/>
</dbReference>
<feature type="coiled-coil region" evidence="1">
    <location>
        <begin position="643"/>
        <end position="674"/>
    </location>
</feature>
<proteinExistence type="predicted"/>
<accession>K1WSR8</accession>
<dbReference type="AlphaFoldDB" id="K1WSR8"/>
<dbReference type="eggNOG" id="ENOG502S7T4">
    <property type="taxonomic scope" value="Eukaryota"/>
</dbReference>
<protein>
    <submittedName>
        <fullName evidence="4">Phosphorus acquisition-controlling protein</fullName>
    </submittedName>
</protein>
<dbReference type="GeneID" id="18762040"/>
<dbReference type="Proteomes" id="UP000006753">
    <property type="component" value="Unassembled WGS sequence"/>
</dbReference>
<organism evidence="4 5">
    <name type="scientific">Marssonina brunnea f. sp. multigermtubi (strain MB_m1)</name>
    <name type="common">Marssonina leaf spot fungus</name>
    <dbReference type="NCBI Taxonomy" id="1072389"/>
    <lineage>
        <taxon>Eukaryota</taxon>
        <taxon>Fungi</taxon>
        <taxon>Dikarya</taxon>
        <taxon>Ascomycota</taxon>
        <taxon>Pezizomycotina</taxon>
        <taxon>Leotiomycetes</taxon>
        <taxon>Helotiales</taxon>
        <taxon>Drepanopezizaceae</taxon>
        <taxon>Drepanopeziza</taxon>
    </lineage>
</organism>
<dbReference type="SMART" id="SM00353">
    <property type="entry name" value="HLH"/>
    <property type="match status" value="1"/>
</dbReference>
<dbReference type="CDD" id="cd11392">
    <property type="entry name" value="bHLH_ScPHO4_like"/>
    <property type="match status" value="1"/>
</dbReference>
<evidence type="ECO:0000313" key="5">
    <source>
        <dbReference type="Proteomes" id="UP000006753"/>
    </source>
</evidence>
<dbReference type="InParanoid" id="K1WSR8"/>
<name>K1WSR8_MARBU</name>
<dbReference type="InterPro" id="IPR036638">
    <property type="entry name" value="HLH_DNA-bd_sf"/>
</dbReference>
<feature type="domain" description="BHLH" evidence="3">
    <location>
        <begin position="569"/>
        <end position="646"/>
    </location>
</feature>
<dbReference type="OMA" id="EQDMAFT"/>
<dbReference type="InterPro" id="IPR011598">
    <property type="entry name" value="bHLH_dom"/>
</dbReference>
<reference evidence="4 5" key="1">
    <citation type="journal article" date="2012" name="BMC Genomics">
        <title>Sequencing the genome of Marssonina brunnea reveals fungus-poplar co-evolution.</title>
        <authorList>
            <person name="Zhu S."/>
            <person name="Cao Y.-Z."/>
            <person name="Jiang C."/>
            <person name="Tan B.-Y."/>
            <person name="Wang Z."/>
            <person name="Feng S."/>
            <person name="Zhang L."/>
            <person name="Su X.-H."/>
            <person name="Brejova B."/>
            <person name="Vinar T."/>
            <person name="Xu M."/>
            <person name="Wang M.-X."/>
            <person name="Zhang S.-G."/>
            <person name="Huang M.-R."/>
            <person name="Wu R."/>
            <person name="Zhou Y."/>
        </authorList>
    </citation>
    <scope>NUCLEOTIDE SEQUENCE [LARGE SCALE GENOMIC DNA]</scope>
    <source>
        <strain evidence="4 5">MB_m1</strain>
    </source>
</reference>
<feature type="compositionally biased region" description="Polar residues" evidence="2">
    <location>
        <begin position="465"/>
        <end position="494"/>
    </location>
</feature>
<feature type="region of interest" description="Disordered" evidence="2">
    <location>
        <begin position="231"/>
        <end position="303"/>
    </location>
</feature>
<dbReference type="HOGENOM" id="CLU_015973_1_0_1"/>
<dbReference type="KEGG" id="mbe:MBM_06105"/>
<feature type="region of interest" description="Disordered" evidence="2">
    <location>
        <begin position="425"/>
        <end position="505"/>
    </location>
</feature>
<feature type="region of interest" description="Disordered" evidence="2">
    <location>
        <begin position="315"/>
        <end position="403"/>
    </location>
</feature>
<dbReference type="OrthoDB" id="5344169at2759"/>
<dbReference type="STRING" id="1072389.K1WSR8"/>
<feature type="compositionally biased region" description="Polar residues" evidence="2">
    <location>
        <begin position="433"/>
        <end position="446"/>
    </location>
</feature>